<evidence type="ECO:0000313" key="2">
    <source>
        <dbReference type="EMBL" id="CUS32653.1"/>
    </source>
</evidence>
<dbReference type="STRING" id="1742973.COMA2_110023"/>
<dbReference type="OrthoDB" id="5625579at2"/>
<proteinExistence type="predicted"/>
<accession>A0A0S4L7S4</accession>
<name>A0A0S4L7S4_9BACT</name>
<sequence>MRYVLTLGLSLLLTVSGMPILDAADGAITVTTAERDDEQLPVYAPPKKLTPRARVGGTLRGTDSSEPELVALVPDHVGLTVKQTPTLNWYLSKPTTYPLRFTLNDTQKIIPIYEGSLPIPTQAGVQSIDLKRLGLTLEPNVQYRWFVSASPNAESPSRDIVAGGMIERCEFSECLTVTSVNVSCDRDSVRTNALIGFWYDAMGCVCSLIEKEPNDPSLRRLRAALLRQVGLNGVADWDLRSIQSHTK</sequence>
<protein>
    <recommendedName>
        <fullName evidence="4">DUF928 domain-containing protein</fullName>
    </recommendedName>
</protein>
<reference evidence="3" key="1">
    <citation type="submission" date="2015-10" db="EMBL/GenBank/DDBJ databases">
        <authorList>
            <person name="Luecker S."/>
            <person name="Luecker S."/>
        </authorList>
    </citation>
    <scope>NUCLEOTIDE SEQUENCE [LARGE SCALE GENOMIC DNA]</scope>
</reference>
<dbReference type="RefSeq" id="WP_090894542.1">
    <property type="nucleotide sequence ID" value="NZ_CZPZ01000003.1"/>
</dbReference>
<keyword evidence="3" id="KW-1185">Reference proteome</keyword>
<evidence type="ECO:0008006" key="4">
    <source>
        <dbReference type="Google" id="ProtNLM"/>
    </source>
</evidence>
<feature type="signal peptide" evidence="1">
    <location>
        <begin position="1"/>
        <end position="23"/>
    </location>
</feature>
<dbReference type="EMBL" id="CZPZ01000003">
    <property type="protein sequence ID" value="CUS32653.1"/>
    <property type="molecule type" value="Genomic_DNA"/>
</dbReference>
<dbReference type="AlphaFoldDB" id="A0A0S4L7S4"/>
<keyword evidence="1" id="KW-0732">Signal</keyword>
<evidence type="ECO:0000313" key="3">
    <source>
        <dbReference type="Proteomes" id="UP000198736"/>
    </source>
</evidence>
<dbReference type="Proteomes" id="UP000198736">
    <property type="component" value="Unassembled WGS sequence"/>
</dbReference>
<dbReference type="InterPro" id="IPR010328">
    <property type="entry name" value="DUF928"/>
</dbReference>
<evidence type="ECO:0000256" key="1">
    <source>
        <dbReference type="SAM" id="SignalP"/>
    </source>
</evidence>
<organism evidence="2 3">
    <name type="scientific">Candidatus Nitrospira nitrificans</name>
    <dbReference type="NCBI Taxonomy" id="1742973"/>
    <lineage>
        <taxon>Bacteria</taxon>
        <taxon>Pseudomonadati</taxon>
        <taxon>Nitrospirota</taxon>
        <taxon>Nitrospiria</taxon>
        <taxon>Nitrospirales</taxon>
        <taxon>Nitrospiraceae</taxon>
        <taxon>Nitrospira</taxon>
    </lineage>
</organism>
<dbReference type="Pfam" id="PF06051">
    <property type="entry name" value="DUF928"/>
    <property type="match status" value="1"/>
</dbReference>
<gene>
    <name evidence="2" type="ORF">COMA2_110023</name>
</gene>
<feature type="chain" id="PRO_5006623770" description="DUF928 domain-containing protein" evidence="1">
    <location>
        <begin position="24"/>
        <end position="247"/>
    </location>
</feature>